<dbReference type="Proteomes" id="UP000018468">
    <property type="component" value="Unassembled WGS sequence"/>
</dbReference>
<evidence type="ECO:0000256" key="1">
    <source>
        <dbReference type="SAM" id="MobiDB-lite"/>
    </source>
</evidence>
<accession>W5LW10</accession>
<reference evidence="2" key="2">
    <citation type="submission" date="2025-08" db="UniProtKB">
        <authorList>
            <consortium name="Ensembl"/>
        </authorList>
    </citation>
    <scope>IDENTIFICATION</scope>
</reference>
<protein>
    <submittedName>
        <fullName evidence="2">Uncharacterized protein</fullName>
    </submittedName>
</protein>
<organism evidence="2 3">
    <name type="scientific">Lepisosteus oculatus</name>
    <name type="common">Spotted gar</name>
    <dbReference type="NCBI Taxonomy" id="7918"/>
    <lineage>
        <taxon>Eukaryota</taxon>
        <taxon>Metazoa</taxon>
        <taxon>Chordata</taxon>
        <taxon>Craniata</taxon>
        <taxon>Vertebrata</taxon>
        <taxon>Euteleostomi</taxon>
        <taxon>Actinopterygii</taxon>
        <taxon>Neopterygii</taxon>
        <taxon>Holostei</taxon>
        <taxon>Semionotiformes</taxon>
        <taxon>Lepisosteidae</taxon>
        <taxon>Lepisosteus</taxon>
    </lineage>
</organism>
<name>W5LW10_LEPOC</name>
<feature type="compositionally biased region" description="Basic and acidic residues" evidence="1">
    <location>
        <begin position="64"/>
        <end position="94"/>
    </location>
</feature>
<dbReference type="Bgee" id="ENSLOCG00000000289">
    <property type="expression patterns" value="Expressed in muscle tissue and 5 other cell types or tissues"/>
</dbReference>
<reference evidence="3" key="1">
    <citation type="submission" date="2011-12" db="EMBL/GenBank/DDBJ databases">
        <title>The Draft Genome of Lepisosteus oculatus.</title>
        <authorList>
            <consortium name="The Broad Institute Genome Assembly &amp; Analysis Group"/>
            <consortium name="Computational R&amp;D Group"/>
            <consortium name="and Sequencing Platform"/>
            <person name="Di Palma F."/>
            <person name="Alfoldi J."/>
            <person name="Johnson J."/>
            <person name="Berlin A."/>
            <person name="Gnerre S."/>
            <person name="Jaffe D."/>
            <person name="MacCallum I."/>
            <person name="Young S."/>
            <person name="Walker B.J."/>
            <person name="Lander E.S."/>
            <person name="Lindblad-Toh K."/>
        </authorList>
    </citation>
    <scope>NUCLEOTIDE SEQUENCE [LARGE SCALE GENOMIC DNA]</scope>
</reference>
<dbReference type="STRING" id="7918.ENSLOCP00000000317"/>
<evidence type="ECO:0000313" key="2">
    <source>
        <dbReference type="Ensembl" id="ENSLOCP00000000317.1"/>
    </source>
</evidence>
<dbReference type="AlphaFoldDB" id="W5LW10"/>
<reference evidence="2" key="3">
    <citation type="submission" date="2025-09" db="UniProtKB">
        <authorList>
            <consortium name="Ensembl"/>
        </authorList>
    </citation>
    <scope>IDENTIFICATION</scope>
</reference>
<sequence>LSFSSYSTCDWQGFILDTRRPPFERNVLSRVCSRFLEEEDEAQPKDVKEQVTPGKLKLTFEELEKQRQEQQKKQAEEEARRRLEEERRAFEEARLQMGSTEEEEQGAQSLKEDLRPGKLKLSFEELER</sequence>
<keyword evidence="3" id="KW-1185">Reference proteome</keyword>
<dbReference type="InParanoid" id="W5LW10"/>
<proteinExistence type="predicted"/>
<dbReference type="Ensembl" id="ENSLOCT00000000317.1">
    <property type="protein sequence ID" value="ENSLOCP00000000317.1"/>
    <property type="gene ID" value="ENSLOCG00000000289.1"/>
</dbReference>
<feature type="region of interest" description="Disordered" evidence="1">
    <location>
        <begin position="64"/>
        <end position="116"/>
    </location>
</feature>
<evidence type="ECO:0000313" key="3">
    <source>
        <dbReference type="Proteomes" id="UP000018468"/>
    </source>
</evidence>
<dbReference type="HOGENOM" id="CLU_1964562_0_0_1"/>